<dbReference type="AlphaFoldDB" id="A0A6N8FDT1"/>
<proteinExistence type="predicted"/>
<dbReference type="InterPro" id="IPR021344">
    <property type="entry name" value="DUF2970"/>
</dbReference>
<reference evidence="2 3" key="1">
    <citation type="submission" date="2019-11" db="EMBL/GenBank/DDBJ databases">
        <title>P. haliotis isolates from Z. marina roots.</title>
        <authorList>
            <person name="Cohen M."/>
            <person name="Jospin G."/>
            <person name="Eisen J.A."/>
            <person name="Coil D.A."/>
        </authorList>
    </citation>
    <scope>NUCLEOTIDE SEQUENCE [LARGE SCALE GENOMIC DNA]</scope>
    <source>
        <strain evidence="2 3">UCD-MCMsp1aY</strain>
    </source>
</reference>
<sequence length="59" mass="6450">MTLIQAFKSAAAAFFGVQKSESHEKDFESETPFPFILAGVILAIGLVLLLITIVNIVLW</sequence>
<gene>
    <name evidence="2" type="ORF">GNP35_11975</name>
</gene>
<evidence type="ECO:0000313" key="2">
    <source>
        <dbReference type="EMBL" id="MUH73130.1"/>
    </source>
</evidence>
<evidence type="ECO:0000313" key="3">
    <source>
        <dbReference type="Proteomes" id="UP000439994"/>
    </source>
</evidence>
<feature type="transmembrane region" description="Helical" evidence="1">
    <location>
        <begin position="35"/>
        <end position="58"/>
    </location>
</feature>
<dbReference type="Proteomes" id="UP000439994">
    <property type="component" value="Unassembled WGS sequence"/>
</dbReference>
<keyword evidence="1" id="KW-0812">Transmembrane</keyword>
<dbReference type="EMBL" id="WOCD01000005">
    <property type="protein sequence ID" value="MUH73130.1"/>
    <property type="molecule type" value="Genomic_DNA"/>
</dbReference>
<dbReference type="OrthoDB" id="5625885at2"/>
<comment type="caution">
    <text evidence="2">The sequence shown here is derived from an EMBL/GenBank/DDBJ whole genome shotgun (WGS) entry which is preliminary data.</text>
</comment>
<dbReference type="Pfam" id="PF11174">
    <property type="entry name" value="DUF2970"/>
    <property type="match status" value="1"/>
</dbReference>
<keyword evidence="3" id="KW-1185">Reference proteome</keyword>
<protein>
    <submittedName>
        <fullName evidence="2">DUF2970 domain-containing protein</fullName>
    </submittedName>
</protein>
<keyword evidence="1" id="KW-1133">Transmembrane helix</keyword>
<name>A0A6N8FDT1_9GAMM</name>
<organism evidence="2 3">
    <name type="scientific">Psychrosphaera haliotis</name>
    <dbReference type="NCBI Taxonomy" id="555083"/>
    <lineage>
        <taxon>Bacteria</taxon>
        <taxon>Pseudomonadati</taxon>
        <taxon>Pseudomonadota</taxon>
        <taxon>Gammaproteobacteria</taxon>
        <taxon>Alteromonadales</taxon>
        <taxon>Pseudoalteromonadaceae</taxon>
        <taxon>Psychrosphaera</taxon>
    </lineage>
</organism>
<evidence type="ECO:0000256" key="1">
    <source>
        <dbReference type="SAM" id="Phobius"/>
    </source>
</evidence>
<accession>A0A6N8FDT1</accession>
<dbReference type="RefSeq" id="WP_155696330.1">
    <property type="nucleotide sequence ID" value="NZ_WOCD01000005.1"/>
</dbReference>
<keyword evidence="1" id="KW-0472">Membrane</keyword>